<feature type="signal peptide" evidence="10">
    <location>
        <begin position="1"/>
        <end position="17"/>
    </location>
</feature>
<sequence length="311" mass="34217">MLVGFISLLLSVFQGAAQKICVRESIMHHMLPCPLPPRAGAKYGAAAFTGVLGGARRLLAGGGAASDYCQRKGKVPILSVEATHQLHIFIFVLAVTHVVLSAITAILGIAQTRNWRRWEEQIQLNNDSGWYVYMWLSLVPLILLLVVGSKMEHIITELAVQVVQKHTAIEGDVAVTPSDDFFWFHRPKLVLHLIDIVLFQNAFEIAFFFWLWVTFGFKSCIMGKPGYAIARLIISAVSQLLCGYSTLPLYAIVSHMGTSFKKAIFDDNVSGGLVNWAQNARRRKGKNATNPEVGGSSVDGRYGGDIQMTNA</sequence>
<comment type="caution">
    <text evidence="11">The sequence shown here is derived from an EMBL/GenBank/DDBJ whole genome shotgun (WGS) entry which is preliminary data.</text>
</comment>
<feature type="transmembrane region" description="Helical" evidence="9">
    <location>
        <begin position="189"/>
        <end position="212"/>
    </location>
</feature>
<evidence type="ECO:0000256" key="4">
    <source>
        <dbReference type="ARBA" id="ARBA00022821"/>
    </source>
</evidence>
<dbReference type="GO" id="GO:0006952">
    <property type="term" value="P:defense response"/>
    <property type="evidence" value="ECO:0007669"/>
    <property type="project" value="UniProtKB-KW"/>
</dbReference>
<evidence type="ECO:0000256" key="5">
    <source>
        <dbReference type="ARBA" id="ARBA00022989"/>
    </source>
</evidence>
<feature type="chain" id="PRO_5035826538" description="MLO-like protein" evidence="10">
    <location>
        <begin position="18"/>
        <end position="311"/>
    </location>
</feature>
<keyword evidence="3 9" id="KW-0812">Transmembrane</keyword>
<keyword evidence="4" id="KW-0611">Plant defense</keyword>
<reference evidence="11" key="1">
    <citation type="submission" date="2020-05" db="EMBL/GenBank/DDBJ databases">
        <title>WGS assembly of Panicum virgatum.</title>
        <authorList>
            <person name="Lovell J.T."/>
            <person name="Jenkins J."/>
            <person name="Shu S."/>
            <person name="Juenger T.E."/>
            <person name="Schmutz J."/>
        </authorList>
    </citation>
    <scope>NUCLEOTIDE SEQUENCE</scope>
    <source>
        <strain evidence="11">AP13</strain>
    </source>
</reference>
<dbReference type="GO" id="GO:0016020">
    <property type="term" value="C:membrane"/>
    <property type="evidence" value="ECO:0007669"/>
    <property type="project" value="UniProtKB-SubCell"/>
</dbReference>
<comment type="similarity">
    <text evidence="2">Belongs to the MLO family.</text>
</comment>
<keyword evidence="7" id="KW-0568">Pathogenesis-related protein</keyword>
<dbReference type="EMBL" id="CM029040">
    <property type="protein sequence ID" value="KAG2632584.1"/>
    <property type="molecule type" value="Genomic_DNA"/>
</dbReference>
<keyword evidence="12" id="KW-1185">Reference proteome</keyword>
<keyword evidence="10" id="KW-0732">Signal</keyword>
<evidence type="ECO:0000256" key="2">
    <source>
        <dbReference type="ARBA" id="ARBA00006574"/>
    </source>
</evidence>
<dbReference type="PANTHER" id="PTHR31942:SF83">
    <property type="entry name" value="MLO-LIKE PROTEIN"/>
    <property type="match status" value="1"/>
</dbReference>
<protein>
    <recommendedName>
        <fullName evidence="13">MLO-like protein</fullName>
    </recommendedName>
</protein>
<accession>A0A8T0VGZ9</accession>
<evidence type="ECO:0008006" key="13">
    <source>
        <dbReference type="Google" id="ProtNLM"/>
    </source>
</evidence>
<organism evidence="11 12">
    <name type="scientific">Panicum virgatum</name>
    <name type="common">Blackwell switchgrass</name>
    <dbReference type="NCBI Taxonomy" id="38727"/>
    <lineage>
        <taxon>Eukaryota</taxon>
        <taxon>Viridiplantae</taxon>
        <taxon>Streptophyta</taxon>
        <taxon>Embryophyta</taxon>
        <taxon>Tracheophyta</taxon>
        <taxon>Spermatophyta</taxon>
        <taxon>Magnoliopsida</taxon>
        <taxon>Liliopsida</taxon>
        <taxon>Poales</taxon>
        <taxon>Poaceae</taxon>
        <taxon>PACMAD clade</taxon>
        <taxon>Panicoideae</taxon>
        <taxon>Panicodae</taxon>
        <taxon>Paniceae</taxon>
        <taxon>Panicinae</taxon>
        <taxon>Panicum</taxon>
        <taxon>Panicum sect. Hiantes</taxon>
    </lineage>
</organism>
<dbReference type="AlphaFoldDB" id="A0A8T0VGZ9"/>
<evidence type="ECO:0000256" key="7">
    <source>
        <dbReference type="ARBA" id="ARBA00023265"/>
    </source>
</evidence>
<evidence type="ECO:0000256" key="8">
    <source>
        <dbReference type="SAM" id="MobiDB-lite"/>
    </source>
</evidence>
<dbReference type="InterPro" id="IPR004326">
    <property type="entry name" value="Mlo"/>
</dbReference>
<feature type="transmembrane region" description="Helical" evidence="9">
    <location>
        <begin position="232"/>
        <end position="253"/>
    </location>
</feature>
<name>A0A8T0VGZ9_PANVG</name>
<feature type="transmembrane region" description="Helical" evidence="9">
    <location>
        <begin position="130"/>
        <end position="148"/>
    </location>
</feature>
<evidence type="ECO:0000256" key="3">
    <source>
        <dbReference type="ARBA" id="ARBA00022692"/>
    </source>
</evidence>
<evidence type="ECO:0000256" key="6">
    <source>
        <dbReference type="ARBA" id="ARBA00023136"/>
    </source>
</evidence>
<evidence type="ECO:0000256" key="1">
    <source>
        <dbReference type="ARBA" id="ARBA00004141"/>
    </source>
</evidence>
<dbReference type="PANTHER" id="PTHR31942">
    <property type="entry name" value="MLO-LIKE PROTEIN 1"/>
    <property type="match status" value="1"/>
</dbReference>
<gene>
    <name evidence="11" type="ORF">PVAP13_2NG112700</name>
</gene>
<evidence type="ECO:0000256" key="9">
    <source>
        <dbReference type="SAM" id="Phobius"/>
    </source>
</evidence>
<evidence type="ECO:0000256" key="10">
    <source>
        <dbReference type="SAM" id="SignalP"/>
    </source>
</evidence>
<comment type="subcellular location">
    <subcellularLocation>
        <location evidence="1">Membrane</location>
        <topology evidence="1">Multi-pass membrane protein</topology>
    </subcellularLocation>
</comment>
<proteinExistence type="inferred from homology"/>
<dbReference type="Pfam" id="PF03094">
    <property type="entry name" value="Mlo"/>
    <property type="match status" value="1"/>
</dbReference>
<dbReference type="Proteomes" id="UP000823388">
    <property type="component" value="Chromosome 2N"/>
</dbReference>
<keyword evidence="5 9" id="KW-1133">Transmembrane helix</keyword>
<feature type="region of interest" description="Disordered" evidence="8">
    <location>
        <begin position="282"/>
        <end position="311"/>
    </location>
</feature>
<keyword evidence="6 9" id="KW-0472">Membrane</keyword>
<evidence type="ECO:0000313" key="11">
    <source>
        <dbReference type="EMBL" id="KAG2632584.1"/>
    </source>
</evidence>
<feature type="transmembrane region" description="Helical" evidence="9">
    <location>
        <begin position="86"/>
        <end position="110"/>
    </location>
</feature>
<evidence type="ECO:0000313" key="12">
    <source>
        <dbReference type="Proteomes" id="UP000823388"/>
    </source>
</evidence>